<name>A0A1N7KWY9_9BACT</name>
<evidence type="ECO:0000313" key="3">
    <source>
        <dbReference type="Proteomes" id="UP000186917"/>
    </source>
</evidence>
<feature type="transmembrane region" description="Helical" evidence="1">
    <location>
        <begin position="6"/>
        <end position="28"/>
    </location>
</feature>
<feature type="transmembrane region" description="Helical" evidence="1">
    <location>
        <begin position="67"/>
        <end position="93"/>
    </location>
</feature>
<organism evidence="2 3">
    <name type="scientific">Filimonas lacunae</name>
    <dbReference type="NCBI Taxonomy" id="477680"/>
    <lineage>
        <taxon>Bacteria</taxon>
        <taxon>Pseudomonadati</taxon>
        <taxon>Bacteroidota</taxon>
        <taxon>Chitinophagia</taxon>
        <taxon>Chitinophagales</taxon>
        <taxon>Chitinophagaceae</taxon>
        <taxon>Filimonas</taxon>
    </lineage>
</organism>
<keyword evidence="1" id="KW-0472">Membrane</keyword>
<accession>A0A1N7KWY9</accession>
<evidence type="ECO:0000256" key="1">
    <source>
        <dbReference type="SAM" id="Phobius"/>
    </source>
</evidence>
<feature type="transmembrane region" description="Helical" evidence="1">
    <location>
        <begin position="40"/>
        <end position="61"/>
    </location>
</feature>
<protein>
    <submittedName>
        <fullName evidence="2">Uncharacterized protein</fullName>
    </submittedName>
</protein>
<dbReference type="EMBL" id="FTOR01000001">
    <property type="protein sequence ID" value="SIS65930.1"/>
    <property type="molecule type" value="Genomic_DNA"/>
</dbReference>
<gene>
    <name evidence="2" type="ORF">SAMN05421788_101468</name>
</gene>
<keyword evidence="3" id="KW-1185">Reference proteome</keyword>
<evidence type="ECO:0000313" key="2">
    <source>
        <dbReference type="EMBL" id="SIS65930.1"/>
    </source>
</evidence>
<dbReference type="Proteomes" id="UP000186917">
    <property type="component" value="Unassembled WGS sequence"/>
</dbReference>
<proteinExistence type="predicted"/>
<keyword evidence="1" id="KW-1133">Transmembrane helix</keyword>
<dbReference type="AlphaFoldDB" id="A0A1N7KWY9"/>
<reference evidence="3" key="1">
    <citation type="submission" date="2017-01" db="EMBL/GenBank/DDBJ databases">
        <authorList>
            <person name="Varghese N."/>
            <person name="Submissions S."/>
        </authorList>
    </citation>
    <scope>NUCLEOTIDE SEQUENCE [LARGE SCALE GENOMIC DNA]</scope>
    <source>
        <strain evidence="3">DSM 21054</strain>
    </source>
</reference>
<sequence length="194" mass="21977">MKAGKGWQWVLQKWHFGLLILAIGNFICRRAIGWHLHESIGLVINWLLYTLGIVLFISAVSSLKKRAFYYMIYPLASIVIGLFFWLGGIFLALPASLALTPVYPVQKVLDNRVIRLYEAPPAFLGAAICGFNVERPAFLLLEKHEGVLCNEDRTPVNNGIWDDEKKELVVRKAPVDIHETGIGNTYDTLRLQKE</sequence>
<keyword evidence="1" id="KW-0812">Transmembrane</keyword>